<evidence type="ECO:0000313" key="2">
    <source>
        <dbReference type="Proteomes" id="UP000199286"/>
    </source>
</evidence>
<dbReference type="AlphaFoldDB" id="A0A1H3HA34"/>
<reference evidence="1 2" key="1">
    <citation type="submission" date="2016-10" db="EMBL/GenBank/DDBJ databases">
        <authorList>
            <person name="de Groot N.N."/>
        </authorList>
    </citation>
    <scope>NUCLEOTIDE SEQUENCE [LARGE SCALE GENOMIC DNA]</scope>
    <source>
        <strain evidence="1 2">DSM 26880</strain>
    </source>
</reference>
<name>A0A1H3HA34_9RHOB</name>
<evidence type="ECO:0000313" key="1">
    <source>
        <dbReference type="EMBL" id="SDY11644.1"/>
    </source>
</evidence>
<organism evidence="1 2">
    <name type="scientific">Citreimonas salinaria</name>
    <dbReference type="NCBI Taxonomy" id="321339"/>
    <lineage>
        <taxon>Bacteria</taxon>
        <taxon>Pseudomonadati</taxon>
        <taxon>Pseudomonadota</taxon>
        <taxon>Alphaproteobacteria</taxon>
        <taxon>Rhodobacterales</taxon>
        <taxon>Roseobacteraceae</taxon>
        <taxon>Citreimonas</taxon>
    </lineage>
</organism>
<dbReference type="Proteomes" id="UP000199286">
    <property type="component" value="Unassembled WGS sequence"/>
</dbReference>
<sequence length="143" mass="16668">MRKVMHPRYAALLSGAYYASGLHRYAGFYTYRYCNLYCRDERTLHSGRLRDLASLRAFEEANCYIDDFIQTARLTADFVALIERHGWADEETARAAIGEKDRVNTSRKGLTKAEHFYDAETADLVAERERLLIDRFGYRRPDV</sequence>
<keyword evidence="2" id="KW-1185">Reference proteome</keyword>
<dbReference type="EMBL" id="FNPF01000003">
    <property type="protein sequence ID" value="SDY11644.1"/>
    <property type="molecule type" value="Genomic_DNA"/>
</dbReference>
<gene>
    <name evidence="1" type="ORF">SAMN05444340_103289</name>
</gene>
<accession>A0A1H3HA34</accession>
<protein>
    <submittedName>
        <fullName evidence="1">Uncharacterized protein</fullName>
    </submittedName>
</protein>
<proteinExistence type="predicted"/>